<dbReference type="Pfam" id="PF00412">
    <property type="entry name" value="LIM"/>
    <property type="match status" value="1"/>
</dbReference>
<evidence type="ECO:0000256" key="2">
    <source>
        <dbReference type="ARBA" id="ARBA00022723"/>
    </source>
</evidence>
<dbReference type="PROSITE" id="PS50023">
    <property type="entry name" value="LIM_DOMAIN_2"/>
    <property type="match status" value="1"/>
</dbReference>
<dbReference type="Proteomes" id="UP000792457">
    <property type="component" value="Unassembled WGS sequence"/>
</dbReference>
<evidence type="ECO:0000256" key="5">
    <source>
        <dbReference type="ARBA" id="ARBA00023125"/>
    </source>
</evidence>
<gene>
    <name evidence="11" type="ORF">J437_LFUL010592</name>
</gene>
<dbReference type="GO" id="GO:0005634">
    <property type="term" value="C:nucleus"/>
    <property type="evidence" value="ECO:0007669"/>
    <property type="project" value="UniProtKB-SubCell"/>
</dbReference>
<dbReference type="CDD" id="cd09377">
    <property type="entry name" value="LIM2_Lhx2_Lhx9"/>
    <property type="match status" value="1"/>
</dbReference>
<evidence type="ECO:0000256" key="7">
    <source>
        <dbReference type="ARBA" id="ARBA00023242"/>
    </source>
</evidence>
<keyword evidence="6" id="KW-0371">Homeobox</keyword>
<protein>
    <recommendedName>
        <fullName evidence="10">LIM zinc-binding domain-containing protein</fullName>
    </recommendedName>
</protein>
<feature type="compositionally biased region" description="Basic and acidic residues" evidence="9">
    <location>
        <begin position="135"/>
        <end position="144"/>
    </location>
</feature>
<evidence type="ECO:0000313" key="11">
    <source>
        <dbReference type="EMBL" id="KAG8230812.1"/>
    </source>
</evidence>
<dbReference type="EMBL" id="KZ308513">
    <property type="protein sequence ID" value="KAG8230812.1"/>
    <property type="molecule type" value="Genomic_DNA"/>
</dbReference>
<dbReference type="PANTHER" id="PTHR24208:SF168">
    <property type="entry name" value="PROTEIN APTEROUS"/>
    <property type="match status" value="1"/>
</dbReference>
<keyword evidence="4 8" id="KW-0440">LIM domain</keyword>
<dbReference type="OrthoDB" id="9990008at2759"/>
<dbReference type="PROSITE" id="PS00478">
    <property type="entry name" value="LIM_DOMAIN_1"/>
    <property type="match status" value="1"/>
</dbReference>
<keyword evidence="2 8" id="KW-0479">Metal-binding</keyword>
<evidence type="ECO:0000313" key="12">
    <source>
        <dbReference type="Proteomes" id="UP000792457"/>
    </source>
</evidence>
<dbReference type="PANTHER" id="PTHR24208">
    <property type="entry name" value="LIM/HOMEOBOX PROTEIN LHX"/>
    <property type="match status" value="1"/>
</dbReference>
<comment type="subcellular location">
    <subcellularLocation>
        <location evidence="1">Nucleus</location>
    </subcellularLocation>
</comment>
<dbReference type="SUPFAM" id="SSF57716">
    <property type="entry name" value="Glucocorticoid receptor-like (DNA-binding domain)"/>
    <property type="match status" value="1"/>
</dbReference>
<name>A0A8K0P2N7_LADFU</name>
<feature type="domain" description="LIM zinc-binding" evidence="10">
    <location>
        <begin position="29"/>
        <end position="91"/>
    </location>
</feature>
<dbReference type="GO" id="GO:0000977">
    <property type="term" value="F:RNA polymerase II transcription regulatory region sequence-specific DNA binding"/>
    <property type="evidence" value="ECO:0007669"/>
    <property type="project" value="TreeGrafter"/>
</dbReference>
<dbReference type="GO" id="GO:0000981">
    <property type="term" value="F:DNA-binding transcription factor activity, RNA polymerase II-specific"/>
    <property type="evidence" value="ECO:0007669"/>
    <property type="project" value="TreeGrafter"/>
</dbReference>
<dbReference type="AlphaFoldDB" id="A0A8K0P2N7"/>
<sequence length="202" mass="21561">MLPMNRDLKEAERNKDSYYQRSEKIFGVKRCARCHDVITSSELVMRARDLVFHVRCFTCAACGTPLSKGDQFGMRSSSVFCRLHLSAGGEGERGGEDCPSGGRSGSPGELPPPLVPGSGEAAAPAFPSPASDSEFVSRAEERRLRLGGATPSPPRLGMPTAVPPSDAGGGAVEVPFYNGISGFKKPSLIQRSIIQFDIECIV</sequence>
<dbReference type="InterPro" id="IPR050453">
    <property type="entry name" value="LIM_Homeobox_TF"/>
</dbReference>
<keyword evidence="12" id="KW-1185">Reference proteome</keyword>
<dbReference type="InterPro" id="IPR001781">
    <property type="entry name" value="Znf_LIM"/>
</dbReference>
<evidence type="ECO:0000256" key="4">
    <source>
        <dbReference type="ARBA" id="ARBA00023038"/>
    </source>
</evidence>
<keyword evidence="7" id="KW-0539">Nucleus</keyword>
<organism evidence="11 12">
    <name type="scientific">Ladona fulva</name>
    <name type="common">Scarce chaser dragonfly</name>
    <name type="synonym">Libellula fulva</name>
    <dbReference type="NCBI Taxonomy" id="123851"/>
    <lineage>
        <taxon>Eukaryota</taxon>
        <taxon>Metazoa</taxon>
        <taxon>Ecdysozoa</taxon>
        <taxon>Arthropoda</taxon>
        <taxon>Hexapoda</taxon>
        <taxon>Insecta</taxon>
        <taxon>Pterygota</taxon>
        <taxon>Palaeoptera</taxon>
        <taxon>Odonata</taxon>
        <taxon>Epiprocta</taxon>
        <taxon>Anisoptera</taxon>
        <taxon>Libelluloidea</taxon>
        <taxon>Libellulidae</taxon>
        <taxon>Ladona</taxon>
    </lineage>
</organism>
<evidence type="ECO:0000256" key="1">
    <source>
        <dbReference type="ARBA" id="ARBA00004123"/>
    </source>
</evidence>
<keyword evidence="5" id="KW-0238">DNA-binding</keyword>
<evidence type="ECO:0000256" key="8">
    <source>
        <dbReference type="PROSITE-ProRule" id="PRU00125"/>
    </source>
</evidence>
<feature type="compositionally biased region" description="Low complexity" evidence="9">
    <location>
        <begin position="116"/>
        <end position="134"/>
    </location>
</feature>
<evidence type="ECO:0000256" key="6">
    <source>
        <dbReference type="ARBA" id="ARBA00023155"/>
    </source>
</evidence>
<reference evidence="11" key="2">
    <citation type="submission" date="2017-10" db="EMBL/GenBank/DDBJ databases">
        <title>Ladona fulva Genome sequencing and assembly.</title>
        <authorList>
            <person name="Murali S."/>
            <person name="Richards S."/>
            <person name="Bandaranaike D."/>
            <person name="Bellair M."/>
            <person name="Blankenburg K."/>
            <person name="Chao H."/>
            <person name="Dinh H."/>
            <person name="Doddapaneni H."/>
            <person name="Dugan-Rocha S."/>
            <person name="Elkadiri S."/>
            <person name="Gnanaolivu R."/>
            <person name="Hernandez B."/>
            <person name="Skinner E."/>
            <person name="Javaid M."/>
            <person name="Lee S."/>
            <person name="Li M."/>
            <person name="Ming W."/>
            <person name="Munidasa M."/>
            <person name="Muniz J."/>
            <person name="Nguyen L."/>
            <person name="Hughes D."/>
            <person name="Osuji N."/>
            <person name="Pu L.-L."/>
            <person name="Puazo M."/>
            <person name="Qu C."/>
            <person name="Quiroz J."/>
            <person name="Raj R."/>
            <person name="Weissenberger G."/>
            <person name="Xin Y."/>
            <person name="Zou X."/>
            <person name="Han Y."/>
            <person name="Worley K."/>
            <person name="Muzny D."/>
            <person name="Gibbs R."/>
        </authorList>
    </citation>
    <scope>NUCLEOTIDE SEQUENCE</scope>
    <source>
        <strain evidence="11">Sampled in the wild</strain>
    </source>
</reference>
<evidence type="ECO:0000256" key="9">
    <source>
        <dbReference type="SAM" id="MobiDB-lite"/>
    </source>
</evidence>
<dbReference type="GO" id="GO:0030182">
    <property type="term" value="P:neuron differentiation"/>
    <property type="evidence" value="ECO:0007669"/>
    <property type="project" value="TreeGrafter"/>
</dbReference>
<reference evidence="11" key="1">
    <citation type="submission" date="2013-04" db="EMBL/GenBank/DDBJ databases">
        <authorList>
            <person name="Qu J."/>
            <person name="Murali S.C."/>
            <person name="Bandaranaike D."/>
            <person name="Bellair M."/>
            <person name="Blankenburg K."/>
            <person name="Chao H."/>
            <person name="Dinh H."/>
            <person name="Doddapaneni H."/>
            <person name="Downs B."/>
            <person name="Dugan-Rocha S."/>
            <person name="Elkadiri S."/>
            <person name="Gnanaolivu R.D."/>
            <person name="Hernandez B."/>
            <person name="Javaid M."/>
            <person name="Jayaseelan J.C."/>
            <person name="Lee S."/>
            <person name="Li M."/>
            <person name="Ming W."/>
            <person name="Munidasa M."/>
            <person name="Muniz J."/>
            <person name="Nguyen L."/>
            <person name="Ongeri F."/>
            <person name="Osuji N."/>
            <person name="Pu L.-L."/>
            <person name="Puazo M."/>
            <person name="Qu C."/>
            <person name="Quiroz J."/>
            <person name="Raj R."/>
            <person name="Weissenberger G."/>
            <person name="Xin Y."/>
            <person name="Zou X."/>
            <person name="Han Y."/>
            <person name="Richards S."/>
            <person name="Worley K."/>
            <person name="Muzny D."/>
            <person name="Gibbs R."/>
        </authorList>
    </citation>
    <scope>NUCLEOTIDE SEQUENCE</scope>
    <source>
        <strain evidence="11">Sampled in the wild</strain>
    </source>
</reference>
<accession>A0A8K0P2N7</accession>
<dbReference type="GO" id="GO:0046872">
    <property type="term" value="F:metal ion binding"/>
    <property type="evidence" value="ECO:0007669"/>
    <property type="project" value="UniProtKB-KW"/>
</dbReference>
<keyword evidence="3 8" id="KW-0862">Zinc</keyword>
<dbReference type="SMART" id="SM00132">
    <property type="entry name" value="LIM"/>
    <property type="match status" value="1"/>
</dbReference>
<feature type="region of interest" description="Disordered" evidence="9">
    <location>
        <begin position="89"/>
        <end position="166"/>
    </location>
</feature>
<evidence type="ECO:0000259" key="10">
    <source>
        <dbReference type="PROSITE" id="PS50023"/>
    </source>
</evidence>
<dbReference type="Gene3D" id="2.10.110.10">
    <property type="entry name" value="Cysteine Rich Protein"/>
    <property type="match status" value="1"/>
</dbReference>
<comment type="caution">
    <text evidence="11">The sequence shown here is derived from an EMBL/GenBank/DDBJ whole genome shotgun (WGS) entry which is preliminary data.</text>
</comment>
<proteinExistence type="predicted"/>
<evidence type="ECO:0000256" key="3">
    <source>
        <dbReference type="ARBA" id="ARBA00022833"/>
    </source>
</evidence>